<dbReference type="EMBL" id="VLLE01000003">
    <property type="protein sequence ID" value="TWI83719.1"/>
    <property type="molecule type" value="Genomic_DNA"/>
</dbReference>
<evidence type="ECO:0000313" key="1">
    <source>
        <dbReference type="EMBL" id="TWI83719.1"/>
    </source>
</evidence>
<dbReference type="AlphaFoldDB" id="A0A562SR29"/>
<comment type="caution">
    <text evidence="1">The sequence shown here is derived from an EMBL/GenBank/DDBJ whole genome shotgun (WGS) entry which is preliminary data.</text>
</comment>
<organism evidence="1 2">
    <name type="scientific">Lacibacter cauensis</name>
    <dbReference type="NCBI Taxonomy" id="510947"/>
    <lineage>
        <taxon>Bacteria</taxon>
        <taxon>Pseudomonadati</taxon>
        <taxon>Bacteroidota</taxon>
        <taxon>Chitinophagia</taxon>
        <taxon>Chitinophagales</taxon>
        <taxon>Chitinophagaceae</taxon>
        <taxon>Lacibacter</taxon>
    </lineage>
</organism>
<dbReference type="RefSeq" id="WP_144886009.1">
    <property type="nucleotide sequence ID" value="NZ_VLLE01000003.1"/>
</dbReference>
<keyword evidence="2" id="KW-1185">Reference proteome</keyword>
<gene>
    <name evidence="1" type="ORF">IQ13_1833</name>
</gene>
<proteinExistence type="predicted"/>
<accession>A0A562SR29</accession>
<reference evidence="1 2" key="1">
    <citation type="journal article" date="2015" name="Stand. Genomic Sci.">
        <title>Genomic Encyclopedia of Bacterial and Archaeal Type Strains, Phase III: the genomes of soil and plant-associated and newly described type strains.</title>
        <authorList>
            <person name="Whitman W.B."/>
            <person name="Woyke T."/>
            <person name="Klenk H.P."/>
            <person name="Zhou Y."/>
            <person name="Lilburn T.G."/>
            <person name="Beck B.J."/>
            <person name="De Vos P."/>
            <person name="Vandamme P."/>
            <person name="Eisen J.A."/>
            <person name="Garrity G."/>
            <person name="Hugenholtz P."/>
            <person name="Kyrpides N.C."/>
        </authorList>
    </citation>
    <scope>NUCLEOTIDE SEQUENCE [LARGE SCALE GENOMIC DNA]</scope>
    <source>
        <strain evidence="1 2">CGMCC 1.7271</strain>
    </source>
</reference>
<evidence type="ECO:0000313" key="2">
    <source>
        <dbReference type="Proteomes" id="UP000316167"/>
    </source>
</evidence>
<dbReference type="Proteomes" id="UP000316167">
    <property type="component" value="Unassembled WGS sequence"/>
</dbReference>
<sequence length="296" mass="34236">MNYSALTDILRKNIGAYKLLLIDMLTANEALASAISKTYYESNIGIVEWVESVEANSFFDFNSKLLGYMKPRLGFNDIIYDEREVKAINKLMGNEQKNYFGRREFDSLEGIKGLSPRPFYIYDEKKMMNLDYDFVQLIGGYNEIGNNAGQKRISDKVALELVYVSKKLGYNSIDAYCFPEIYIVVNKNKYWICEEADVKSFLFLGNRSFSLFQKNSVEPILDGSGNIISFKYKTDEPKIIIDSLENKFILTNSDEAKEKYNLFINMTLSLSIVFFNLFEKWFINEMADLVEANKEL</sequence>
<protein>
    <submittedName>
        <fullName evidence="1">Uncharacterized protein</fullName>
    </submittedName>
</protein>
<name>A0A562SR29_9BACT</name>